<dbReference type="InterPro" id="IPR036196">
    <property type="entry name" value="Ptyr_pPase_sf"/>
</dbReference>
<dbReference type="Gene3D" id="3.40.50.2300">
    <property type="match status" value="1"/>
</dbReference>
<dbReference type="PIRSF" id="PIRSF029416">
    <property type="entry name" value="UCP029416_PTP"/>
    <property type="match status" value="1"/>
</dbReference>
<reference evidence="1 2" key="1">
    <citation type="submission" date="2018-08" db="EMBL/GenBank/DDBJ databases">
        <title>Comamonas testosteroni strain SWCO2.</title>
        <authorList>
            <person name="Jiang N."/>
            <person name="Zhang X.Z."/>
        </authorList>
    </citation>
    <scope>NUCLEOTIDE SEQUENCE [LARGE SCALE GENOMIC DNA]</scope>
    <source>
        <strain evidence="1 2">SWCO2</strain>
    </source>
</reference>
<gene>
    <name evidence="1" type="ORF">DZC30_00555</name>
</gene>
<sequence length="107" mass="12395">MPRILFICSRNRLRSPTAEQIFAEQAGIETDSAGLAMDADCPLSADQIEWAELICVMEKRHRSLLNQRFKSHLSGKKIVCLEIPDNYQFMQPELVTLLRQRMKPHLR</sequence>
<comment type="caution">
    <text evidence="1">The sequence shown here is derived from an EMBL/GenBank/DDBJ whole genome shotgun (WGS) entry which is preliminary data.</text>
</comment>
<dbReference type="SUPFAM" id="SSF52788">
    <property type="entry name" value="Phosphotyrosine protein phosphatases I"/>
    <property type="match status" value="1"/>
</dbReference>
<proteinExistence type="predicted"/>
<evidence type="ECO:0000313" key="1">
    <source>
        <dbReference type="EMBL" id="RGE46939.1"/>
    </source>
</evidence>
<evidence type="ECO:0000313" key="2">
    <source>
        <dbReference type="Proteomes" id="UP000261948"/>
    </source>
</evidence>
<dbReference type="Proteomes" id="UP000261948">
    <property type="component" value="Unassembled WGS sequence"/>
</dbReference>
<dbReference type="AlphaFoldDB" id="A0A373FU63"/>
<organism evidence="1 2">
    <name type="scientific">Comamonas testosteroni</name>
    <name type="common">Pseudomonas testosteroni</name>
    <dbReference type="NCBI Taxonomy" id="285"/>
    <lineage>
        <taxon>Bacteria</taxon>
        <taxon>Pseudomonadati</taxon>
        <taxon>Pseudomonadota</taxon>
        <taxon>Betaproteobacteria</taxon>
        <taxon>Burkholderiales</taxon>
        <taxon>Comamonadaceae</taxon>
        <taxon>Comamonas</taxon>
    </lineage>
</organism>
<protein>
    <submittedName>
        <fullName evidence="1">Phosphotyrosine protein phosphatase</fullName>
    </submittedName>
</protein>
<dbReference type="InterPro" id="IPR016919">
    <property type="entry name" value="UCP029416_PTP"/>
</dbReference>
<dbReference type="OrthoDB" id="7210484at2"/>
<name>A0A373FU63_COMTE</name>
<keyword evidence="2" id="KW-1185">Reference proteome</keyword>
<accession>A0A373FU63</accession>
<dbReference type="EMBL" id="QURR01000001">
    <property type="protein sequence ID" value="RGE46939.1"/>
    <property type="molecule type" value="Genomic_DNA"/>
</dbReference>